<feature type="domain" description="Amidohydrolase-related" evidence="6">
    <location>
        <begin position="7"/>
        <end position="310"/>
    </location>
</feature>
<dbReference type="GO" id="GO:0005829">
    <property type="term" value="C:cytosol"/>
    <property type="evidence" value="ECO:0007669"/>
    <property type="project" value="TreeGrafter"/>
</dbReference>
<dbReference type="InterPro" id="IPR032465">
    <property type="entry name" value="ACMSD"/>
</dbReference>
<dbReference type="GO" id="GO:0046872">
    <property type="term" value="F:metal ion binding"/>
    <property type="evidence" value="ECO:0007669"/>
    <property type="project" value="UniProtKB-KW"/>
</dbReference>
<evidence type="ECO:0000256" key="3">
    <source>
        <dbReference type="ARBA" id="ARBA00023239"/>
    </source>
</evidence>
<accession>A0A1N7SGR3</accession>
<dbReference type="InterPro" id="IPR032466">
    <property type="entry name" value="Metal_Hydrolase"/>
</dbReference>
<dbReference type="GO" id="GO:0016787">
    <property type="term" value="F:hydrolase activity"/>
    <property type="evidence" value="ECO:0007669"/>
    <property type="project" value="UniProtKB-KW"/>
</dbReference>
<dbReference type="Proteomes" id="UP000195569">
    <property type="component" value="Unassembled WGS sequence"/>
</dbReference>
<reference evidence="7" key="1">
    <citation type="submission" date="2016-12" db="EMBL/GenBank/DDBJ databases">
        <authorList>
            <person name="Moulin L."/>
        </authorList>
    </citation>
    <scope>NUCLEOTIDE SEQUENCE [LARGE SCALE GENOMIC DNA]</scope>
    <source>
        <strain evidence="7">STM 7183</strain>
    </source>
</reference>
<sequence length="317" mass="34509">MTAKNRIDVHQHVVPPFWADTLPSHGGDPSGWHMPTWSPDSAIAFMDKLQIATGVLSLTAPGVQGWAAHEKRDIARRVNEYTADIVARYPARFGHFVTIPLPDMTGALLEIDHAFDALNADGVVLLSNYGGQYLGDPAFEPMWAALDRRHAVVFVHPAKPGIETLRGMPGPMLDYPFDTTRTAVQLVLNGVIGRYPNVRVILSHAGGFLPYVAYRCAELAPGVRVDVPLTDDLLVLFQRFYFDTALSSSPAALPSLTTFAKPGHILYGSDYPYAPASVGASFTAMFDAYGGLSSEQHAAINRDSALELLPRLAKLTR</sequence>
<evidence type="ECO:0000256" key="2">
    <source>
        <dbReference type="ARBA" id="ARBA00022833"/>
    </source>
</evidence>
<name>A0A1N7SGR3_9BURK</name>
<dbReference type="PANTHER" id="PTHR21240:SF29">
    <property type="entry name" value="AMIDOHYDROLASE-RELATED DOMAIN-CONTAINING PROTEIN"/>
    <property type="match status" value="1"/>
</dbReference>
<dbReference type="InterPro" id="IPR006680">
    <property type="entry name" value="Amidohydro-rel"/>
</dbReference>
<evidence type="ECO:0000259" key="6">
    <source>
        <dbReference type="Pfam" id="PF04909"/>
    </source>
</evidence>
<proteinExistence type="predicted"/>
<dbReference type="RefSeq" id="WP_087737132.1">
    <property type="nucleotide sequence ID" value="NZ_CYGY02000051.1"/>
</dbReference>
<organism evidence="7 8">
    <name type="scientific">Paraburkholderia piptadeniae</name>
    <dbReference type="NCBI Taxonomy" id="1701573"/>
    <lineage>
        <taxon>Bacteria</taxon>
        <taxon>Pseudomonadati</taxon>
        <taxon>Pseudomonadota</taxon>
        <taxon>Betaproteobacteria</taxon>
        <taxon>Burkholderiales</taxon>
        <taxon>Burkholderiaceae</taxon>
        <taxon>Paraburkholderia</taxon>
    </lineage>
</organism>
<evidence type="ECO:0000256" key="4">
    <source>
        <dbReference type="ARBA" id="ARBA00036832"/>
    </source>
</evidence>
<protein>
    <recommendedName>
        <fullName evidence="5">6-methylsalicylate decarboxylase</fullName>
        <ecNumber evidence="5">4.1.1.52</ecNumber>
    </recommendedName>
</protein>
<dbReference type="PANTHER" id="PTHR21240">
    <property type="entry name" value="2-AMINO-3-CARBOXYLMUCONATE-6-SEMIALDEHYDE DECARBOXYLASE"/>
    <property type="match status" value="1"/>
</dbReference>
<gene>
    <name evidence="7" type="ORF">BN2476_510029</name>
</gene>
<dbReference type="GO" id="GO:0019748">
    <property type="term" value="P:secondary metabolic process"/>
    <property type="evidence" value="ECO:0007669"/>
    <property type="project" value="TreeGrafter"/>
</dbReference>
<dbReference type="SUPFAM" id="SSF51556">
    <property type="entry name" value="Metallo-dependent hydrolases"/>
    <property type="match status" value="1"/>
</dbReference>
<comment type="caution">
    <text evidence="7">The sequence shown here is derived from an EMBL/GenBank/DDBJ whole genome shotgun (WGS) entry which is preliminary data.</text>
</comment>
<keyword evidence="3" id="KW-0456">Lyase</keyword>
<evidence type="ECO:0000313" key="7">
    <source>
        <dbReference type="EMBL" id="SIT46510.1"/>
    </source>
</evidence>
<dbReference type="AlphaFoldDB" id="A0A1N7SGR3"/>
<dbReference type="EC" id="4.1.1.52" evidence="5"/>
<comment type="catalytic activity">
    <reaction evidence="4">
        <text>6-methylsalicylate + H(+) = 3-methylphenol + CO2</text>
        <dbReference type="Rhea" id="RHEA:23112"/>
        <dbReference type="ChEBI" id="CHEBI:15378"/>
        <dbReference type="ChEBI" id="CHEBI:16526"/>
        <dbReference type="ChEBI" id="CHEBI:17231"/>
        <dbReference type="ChEBI" id="CHEBI:36658"/>
        <dbReference type="EC" id="4.1.1.52"/>
    </reaction>
    <physiologicalReaction direction="left-to-right" evidence="4">
        <dbReference type="Rhea" id="RHEA:23113"/>
    </physiologicalReaction>
</comment>
<keyword evidence="1" id="KW-0479">Metal-binding</keyword>
<keyword evidence="2" id="KW-0862">Zinc</keyword>
<dbReference type="EMBL" id="CYGY02000051">
    <property type="protein sequence ID" value="SIT46510.1"/>
    <property type="molecule type" value="Genomic_DNA"/>
</dbReference>
<evidence type="ECO:0000313" key="8">
    <source>
        <dbReference type="Proteomes" id="UP000195569"/>
    </source>
</evidence>
<evidence type="ECO:0000256" key="5">
    <source>
        <dbReference type="ARBA" id="ARBA00038889"/>
    </source>
</evidence>
<keyword evidence="8" id="KW-1185">Reference proteome</keyword>
<dbReference type="Gene3D" id="3.20.20.140">
    <property type="entry name" value="Metal-dependent hydrolases"/>
    <property type="match status" value="1"/>
</dbReference>
<dbReference type="OrthoDB" id="8673173at2"/>
<dbReference type="GO" id="GO:0047596">
    <property type="term" value="F:6-methylsalicylate decarboxylase activity"/>
    <property type="evidence" value="ECO:0007669"/>
    <property type="project" value="UniProtKB-EC"/>
</dbReference>
<dbReference type="Pfam" id="PF04909">
    <property type="entry name" value="Amidohydro_2"/>
    <property type="match status" value="1"/>
</dbReference>
<evidence type="ECO:0000256" key="1">
    <source>
        <dbReference type="ARBA" id="ARBA00022723"/>
    </source>
</evidence>